<dbReference type="PANTHER" id="PTHR43179">
    <property type="entry name" value="RHAMNOSYLTRANSFERASE WBBL"/>
    <property type="match status" value="1"/>
</dbReference>
<dbReference type="InterPro" id="IPR029044">
    <property type="entry name" value="Nucleotide-diphossugar_trans"/>
</dbReference>
<evidence type="ECO:0000259" key="2">
    <source>
        <dbReference type="PROSITE" id="PS50887"/>
    </source>
</evidence>
<dbReference type="Gene3D" id="3.30.70.270">
    <property type="match status" value="2"/>
</dbReference>
<dbReference type="InterPro" id="IPR029787">
    <property type="entry name" value="Nucleotide_cyclase"/>
</dbReference>
<organism evidence="3 4">
    <name type="scientific">Armatimonas rosea</name>
    <dbReference type="NCBI Taxonomy" id="685828"/>
    <lineage>
        <taxon>Bacteria</taxon>
        <taxon>Bacillati</taxon>
        <taxon>Armatimonadota</taxon>
        <taxon>Armatimonadia</taxon>
        <taxon>Armatimonadales</taxon>
        <taxon>Armatimonadaceae</taxon>
        <taxon>Armatimonas</taxon>
    </lineage>
</organism>
<keyword evidence="4" id="KW-1185">Reference proteome</keyword>
<evidence type="ECO:0000313" key="3">
    <source>
        <dbReference type="EMBL" id="MBB6052775.1"/>
    </source>
</evidence>
<dbReference type="AlphaFoldDB" id="A0A7W9STZ2"/>
<dbReference type="CDD" id="cd04186">
    <property type="entry name" value="GT_2_like_c"/>
    <property type="match status" value="1"/>
</dbReference>
<dbReference type="EMBL" id="JACHGW010000004">
    <property type="protein sequence ID" value="MBB6052775.1"/>
    <property type="molecule type" value="Genomic_DNA"/>
</dbReference>
<protein>
    <submittedName>
        <fullName evidence="3">Diguanylate cyclase (GGDEF)-like protein</fullName>
    </submittedName>
</protein>
<dbReference type="NCBIfam" id="TIGR00254">
    <property type="entry name" value="GGDEF"/>
    <property type="match status" value="2"/>
</dbReference>
<sequence length="630" mass="67950">MTPDLSIVIVSWNTKALLKDCLESIQNVARAEVFVADNASSDGSPELVASAFPNVTLIQTGANLGFAKANNLALKQAKGRYWLLLNSDTLVPDGALERLVEAMDAHPEAAVAGSLLLNGDGTLQHSWARFPSFQSELSGALERGQCPYTDTQLLDEATRTSLAPFACDWVGGAVFCVRASAAQKAGLLDEKFFMYSEETEWCHRLKKRTGGTTLLIPASVVIHLGGGSSRAVPKATRQRMWRSSLRFFRLTQGPLGALPPSAVATGRYLLSPLRRSKQADTETPPTDPNVTLARLNQRDPLTSAHNQKALVRALNRLSPGTALLYLNKDGLIYFNDQYGHSFGDQVLCDLVATIKRSLPAGAAYFRIGSNEFAILIPHAESAKLDAYAKTLVENIPVALQELLDANNLGGSSCPLGVHIGIALSEPTETGESLLKRADLAHDVAKRLGIGRVAWAPPLLQNPDPLTGVGHWEAFPLRGHEPANGATVLALDIDHLKDFMDTNGLTMGDSLLQRVGEVLLQSTLRGMEVYRTSGGTFALILTSEWSVHVPTVAQKLGEAVNAAIFYFIQNNKLTFPQKQTTLSMGIAQAHAEETLEALTQRAEAALKQAKAQGKNRICWAEEPSAATEHAA</sequence>
<comment type="caution">
    <text evidence="3">The sequence shown here is derived from an EMBL/GenBank/DDBJ whole genome shotgun (WGS) entry which is preliminary data.</text>
</comment>
<dbReference type="SMART" id="SM00267">
    <property type="entry name" value="GGDEF"/>
    <property type="match status" value="2"/>
</dbReference>
<dbReference type="SUPFAM" id="SSF55073">
    <property type="entry name" value="Nucleotide cyclase"/>
    <property type="match status" value="2"/>
</dbReference>
<evidence type="ECO:0000256" key="1">
    <source>
        <dbReference type="SAM" id="Coils"/>
    </source>
</evidence>
<dbReference type="Gene3D" id="3.90.550.10">
    <property type="entry name" value="Spore Coat Polysaccharide Biosynthesis Protein SpsA, Chain A"/>
    <property type="match status" value="1"/>
</dbReference>
<feature type="domain" description="GGDEF" evidence="2">
    <location>
        <begin position="319"/>
        <end position="457"/>
    </location>
</feature>
<dbReference type="RefSeq" id="WP_184202396.1">
    <property type="nucleotide sequence ID" value="NZ_JACHGW010000004.1"/>
</dbReference>
<dbReference type="PANTHER" id="PTHR43179:SF7">
    <property type="entry name" value="RHAMNOSYLTRANSFERASE WBBL"/>
    <property type="match status" value="1"/>
</dbReference>
<feature type="coiled-coil region" evidence="1">
    <location>
        <begin position="587"/>
        <end position="614"/>
    </location>
</feature>
<dbReference type="SUPFAM" id="SSF53448">
    <property type="entry name" value="Nucleotide-diphospho-sugar transferases"/>
    <property type="match status" value="1"/>
</dbReference>
<proteinExistence type="predicted"/>
<dbReference type="InterPro" id="IPR001173">
    <property type="entry name" value="Glyco_trans_2-like"/>
</dbReference>
<dbReference type="InterPro" id="IPR043128">
    <property type="entry name" value="Rev_trsase/Diguanyl_cyclase"/>
</dbReference>
<dbReference type="Proteomes" id="UP000520814">
    <property type="component" value="Unassembled WGS sequence"/>
</dbReference>
<dbReference type="CDD" id="cd01949">
    <property type="entry name" value="GGDEF"/>
    <property type="match status" value="2"/>
</dbReference>
<gene>
    <name evidence="3" type="ORF">HNQ39_004596</name>
</gene>
<evidence type="ECO:0000313" key="4">
    <source>
        <dbReference type="Proteomes" id="UP000520814"/>
    </source>
</evidence>
<keyword evidence="1" id="KW-0175">Coiled coil</keyword>
<dbReference type="Pfam" id="PF00535">
    <property type="entry name" value="Glycos_transf_2"/>
    <property type="match status" value="1"/>
</dbReference>
<dbReference type="Pfam" id="PF00990">
    <property type="entry name" value="GGDEF"/>
    <property type="match status" value="2"/>
</dbReference>
<name>A0A7W9STZ2_ARMRO</name>
<dbReference type="PROSITE" id="PS50887">
    <property type="entry name" value="GGDEF"/>
    <property type="match status" value="2"/>
</dbReference>
<dbReference type="InterPro" id="IPR000160">
    <property type="entry name" value="GGDEF_dom"/>
</dbReference>
<feature type="domain" description="GGDEF" evidence="2">
    <location>
        <begin position="483"/>
        <end position="621"/>
    </location>
</feature>
<reference evidence="3 4" key="1">
    <citation type="submission" date="2020-08" db="EMBL/GenBank/DDBJ databases">
        <title>Genomic Encyclopedia of Type Strains, Phase IV (KMG-IV): sequencing the most valuable type-strain genomes for metagenomic binning, comparative biology and taxonomic classification.</title>
        <authorList>
            <person name="Goeker M."/>
        </authorList>
    </citation>
    <scope>NUCLEOTIDE SEQUENCE [LARGE SCALE GENOMIC DNA]</scope>
    <source>
        <strain evidence="3 4">DSM 23562</strain>
    </source>
</reference>
<accession>A0A7W9STZ2</accession>